<dbReference type="InterPro" id="IPR027417">
    <property type="entry name" value="P-loop_NTPase"/>
</dbReference>
<dbReference type="SMART" id="SM00382">
    <property type="entry name" value="AAA"/>
    <property type="match status" value="1"/>
</dbReference>
<keyword evidence="3" id="KW-1185">Reference proteome</keyword>
<feature type="domain" description="AAA+ ATPase" evidence="1">
    <location>
        <begin position="24"/>
        <end position="411"/>
    </location>
</feature>
<evidence type="ECO:0000313" key="3">
    <source>
        <dbReference type="Proteomes" id="UP001301728"/>
    </source>
</evidence>
<evidence type="ECO:0000313" key="2">
    <source>
        <dbReference type="EMBL" id="MEA5518372.1"/>
    </source>
</evidence>
<evidence type="ECO:0000259" key="1">
    <source>
        <dbReference type="SMART" id="SM00382"/>
    </source>
</evidence>
<dbReference type="Proteomes" id="UP001301728">
    <property type="component" value="Unassembled WGS sequence"/>
</dbReference>
<dbReference type="EMBL" id="JAYGHT010000009">
    <property type="protein sequence ID" value="MEA5518372.1"/>
    <property type="molecule type" value="Genomic_DNA"/>
</dbReference>
<dbReference type="InterPro" id="IPR003593">
    <property type="entry name" value="AAA+_ATPase"/>
</dbReference>
<dbReference type="InterPro" id="IPR041685">
    <property type="entry name" value="AAA_GajA/Old/RecF-like"/>
</dbReference>
<protein>
    <submittedName>
        <fullName evidence="2">AAA family ATPase</fullName>
    </submittedName>
</protein>
<dbReference type="Gene3D" id="3.40.50.300">
    <property type="entry name" value="P-loop containing nucleotide triphosphate hydrolases"/>
    <property type="match status" value="1"/>
</dbReference>
<gene>
    <name evidence="2" type="ORF">VB854_05360</name>
</gene>
<dbReference type="Pfam" id="PF13175">
    <property type="entry name" value="AAA_15"/>
    <property type="match status" value="1"/>
</dbReference>
<name>A0ABU5TTY9_9CYAN</name>
<reference evidence="2 3" key="1">
    <citation type="submission" date="2023-12" db="EMBL/GenBank/DDBJ databases">
        <title>Baltic Sea Cyanobacteria.</title>
        <authorList>
            <person name="Delbaje E."/>
            <person name="Fewer D.P."/>
            <person name="Shishido T.K."/>
        </authorList>
    </citation>
    <scope>NUCLEOTIDE SEQUENCE [LARGE SCALE GENOMIC DNA]</scope>
    <source>
        <strain evidence="2 3">CCNP 1315</strain>
    </source>
</reference>
<dbReference type="InterPro" id="IPR051396">
    <property type="entry name" value="Bact_Antivir_Def_Nuclease"/>
</dbReference>
<dbReference type="PANTHER" id="PTHR43581:SF2">
    <property type="entry name" value="EXCINUCLEASE ATPASE SUBUNIT"/>
    <property type="match status" value="1"/>
</dbReference>
<sequence>MRIKEISVKNLFGMFDHVIPMNMDDRITIIHGPNGVGKTILLKMLNSLFNSEFSFLNTIPFTEFRVDFYDQSYLITSKPIEDKDNKQKLLKFSYYQQGKEVKNYTDNNSRLRDWSEKDNTVEILSMLAALSVISAKENKAREDYWLLELTENIEIGLIEAERLYNYSNESSRSSSKSMVSSVETYSQELAEKIQETLTEYGELSQSLDRTFPVRVVNQEFPSNLTKDALKDKLSQLEEQRKQLRDLGLLEQDENPDFQFEREIDDKTKSILSVYVEDVQKKLKVFSEISSKISLFKKIVESRFSHKKMSITKDKGFTFTTLNGNPLSPTNLSSGEQHELVMLYELLFKVKPNSLILIDEPEISLHVAWQVEFLNDLQDILKLANFDVLIATHSPDIINERWDLTVELKGPNK</sequence>
<dbReference type="RefSeq" id="WP_323275290.1">
    <property type="nucleotide sequence ID" value="NZ_JAYGHT010000009.1"/>
</dbReference>
<organism evidence="2 3">
    <name type="scientific">Limnoraphis robusta CCNP1315</name>
    <dbReference type="NCBI Taxonomy" id="3110306"/>
    <lineage>
        <taxon>Bacteria</taxon>
        <taxon>Bacillati</taxon>
        <taxon>Cyanobacteriota</taxon>
        <taxon>Cyanophyceae</taxon>
        <taxon>Oscillatoriophycideae</taxon>
        <taxon>Oscillatoriales</taxon>
        <taxon>Sirenicapillariaceae</taxon>
        <taxon>Limnoraphis</taxon>
    </lineage>
</organism>
<dbReference type="SUPFAM" id="SSF52540">
    <property type="entry name" value="P-loop containing nucleoside triphosphate hydrolases"/>
    <property type="match status" value="1"/>
</dbReference>
<accession>A0ABU5TTY9</accession>
<comment type="caution">
    <text evidence="2">The sequence shown here is derived from an EMBL/GenBank/DDBJ whole genome shotgun (WGS) entry which is preliminary data.</text>
</comment>
<dbReference type="PANTHER" id="PTHR43581">
    <property type="entry name" value="ATP/GTP PHOSPHATASE"/>
    <property type="match status" value="1"/>
</dbReference>
<proteinExistence type="predicted"/>